<keyword evidence="5" id="KW-0653">Protein transport</keyword>
<evidence type="ECO:0000256" key="5">
    <source>
        <dbReference type="HAMAP-Rule" id="MF_00902"/>
    </source>
</evidence>
<reference evidence="6" key="1">
    <citation type="submission" date="2020-10" db="EMBL/GenBank/DDBJ databases">
        <title>Ca. Dormibacterota MAGs.</title>
        <authorList>
            <person name="Montgomery K."/>
        </authorList>
    </citation>
    <scope>NUCLEOTIDE SEQUENCE [LARGE SCALE GENOMIC DNA]</scope>
    <source>
        <strain evidence="6">SC8812_S17_10</strain>
    </source>
</reference>
<dbReference type="GO" id="GO:0043953">
    <property type="term" value="P:protein transport by the Tat complex"/>
    <property type="evidence" value="ECO:0007669"/>
    <property type="project" value="UniProtKB-UniRule"/>
</dbReference>
<keyword evidence="5" id="KW-0811">Translocation</keyword>
<keyword evidence="3 5" id="KW-1133">Transmembrane helix</keyword>
<gene>
    <name evidence="5 6" type="primary">tatC</name>
    <name evidence="6" type="ORF">JF922_11465</name>
</gene>
<evidence type="ECO:0000313" key="7">
    <source>
        <dbReference type="Proteomes" id="UP000612893"/>
    </source>
</evidence>
<evidence type="ECO:0000256" key="1">
    <source>
        <dbReference type="ARBA" id="ARBA00004141"/>
    </source>
</evidence>
<evidence type="ECO:0000313" key="6">
    <source>
        <dbReference type="EMBL" id="MBJ7598687.1"/>
    </source>
</evidence>
<dbReference type="RefSeq" id="WP_338201892.1">
    <property type="nucleotide sequence ID" value="NZ_JAEKNR010000121.1"/>
</dbReference>
<organism evidence="6 7">
    <name type="scientific">Candidatus Nephthysia bennettiae</name>
    <dbReference type="NCBI Taxonomy" id="3127016"/>
    <lineage>
        <taxon>Bacteria</taxon>
        <taxon>Bacillati</taxon>
        <taxon>Candidatus Dormiibacterota</taxon>
        <taxon>Candidatus Dormibacteria</taxon>
        <taxon>Candidatus Dormibacterales</taxon>
        <taxon>Candidatus Dormibacteraceae</taxon>
        <taxon>Candidatus Nephthysia</taxon>
    </lineage>
</organism>
<comment type="subcellular location">
    <subcellularLocation>
        <location evidence="5">Cell membrane</location>
        <topology evidence="5">Multi-pass membrane protein</topology>
    </subcellularLocation>
    <subcellularLocation>
        <location evidence="1">Membrane</location>
        <topology evidence="1">Multi-pass membrane protein</topology>
    </subcellularLocation>
</comment>
<dbReference type="NCBIfam" id="TIGR00945">
    <property type="entry name" value="tatC"/>
    <property type="match status" value="1"/>
</dbReference>
<feature type="transmembrane region" description="Helical" evidence="5">
    <location>
        <begin position="164"/>
        <end position="186"/>
    </location>
</feature>
<keyword evidence="4 5" id="KW-0472">Membrane</keyword>
<comment type="caution">
    <text evidence="6">The sequence shown here is derived from an EMBL/GenBank/DDBJ whole genome shotgun (WGS) entry which is preliminary data.</text>
</comment>
<dbReference type="PANTHER" id="PTHR30371">
    <property type="entry name" value="SEC-INDEPENDENT PROTEIN TRANSLOCASE PROTEIN TATC"/>
    <property type="match status" value="1"/>
</dbReference>
<evidence type="ECO:0000256" key="4">
    <source>
        <dbReference type="ARBA" id="ARBA00023136"/>
    </source>
</evidence>
<comment type="function">
    <text evidence="5">Part of the twin-arginine translocation (Tat) system that transports large folded proteins containing a characteristic twin-arginine motif in their signal peptide across membranes.</text>
</comment>
<proteinExistence type="inferred from homology"/>
<feature type="transmembrane region" description="Helical" evidence="5">
    <location>
        <begin position="33"/>
        <end position="52"/>
    </location>
</feature>
<accession>A0A934NDQ5</accession>
<protein>
    <recommendedName>
        <fullName evidence="5">Sec-independent protein translocase protein TatC</fullName>
    </recommendedName>
</protein>
<dbReference type="InterPro" id="IPR002033">
    <property type="entry name" value="TatC"/>
</dbReference>
<dbReference type="GO" id="GO:0009977">
    <property type="term" value="F:proton motive force dependent protein transmembrane transporter activity"/>
    <property type="evidence" value="ECO:0007669"/>
    <property type="project" value="TreeGrafter"/>
</dbReference>
<dbReference type="HAMAP" id="MF_00902">
    <property type="entry name" value="TatC"/>
    <property type="match status" value="1"/>
</dbReference>
<feature type="transmembrane region" description="Helical" evidence="5">
    <location>
        <begin position="224"/>
        <end position="244"/>
    </location>
</feature>
<name>A0A934NDQ5_9BACT</name>
<sequence length="249" mass="27658">MALLTRAPRASSTLPDHHKSMSVVEHLEDLRRALIISVAGWAVATAVAFVFWQRLFELLLIHAGLQKSGVVFLAPTGAFMLGFKIALYLGMVLAAPVIFWQLWWFVSPGLRQHEKRLVLPLIGATSFFFLTGVGFAIFALPLMMRVLTGFAPPDLHFLPVGDELLSFVLALVIAFGLVFELPVILWTLGMLRIISSRWLYRNHVYWIVSLGVLANLMTPGADPITPLIAFAPLVLFWEATALLLKLTGR</sequence>
<keyword evidence="5" id="KW-1003">Cell membrane</keyword>
<dbReference type="GO" id="GO:0065002">
    <property type="term" value="P:intracellular protein transmembrane transport"/>
    <property type="evidence" value="ECO:0007669"/>
    <property type="project" value="TreeGrafter"/>
</dbReference>
<feature type="transmembrane region" description="Helical" evidence="5">
    <location>
        <begin position="198"/>
        <end position="218"/>
    </location>
</feature>
<keyword evidence="2 5" id="KW-0812">Transmembrane</keyword>
<comment type="similarity">
    <text evidence="5">Belongs to the TatC family.</text>
</comment>
<comment type="subunit">
    <text evidence="5">Forms a complex with TatA.</text>
</comment>
<keyword evidence="7" id="KW-1185">Reference proteome</keyword>
<dbReference type="GO" id="GO:0033281">
    <property type="term" value="C:TAT protein transport complex"/>
    <property type="evidence" value="ECO:0007669"/>
    <property type="project" value="UniProtKB-UniRule"/>
</dbReference>
<evidence type="ECO:0000256" key="2">
    <source>
        <dbReference type="ARBA" id="ARBA00022692"/>
    </source>
</evidence>
<dbReference type="Proteomes" id="UP000612893">
    <property type="component" value="Unassembled WGS sequence"/>
</dbReference>
<dbReference type="EMBL" id="JAEKNR010000121">
    <property type="protein sequence ID" value="MBJ7598687.1"/>
    <property type="molecule type" value="Genomic_DNA"/>
</dbReference>
<dbReference type="AlphaFoldDB" id="A0A934NDQ5"/>
<keyword evidence="5" id="KW-0813">Transport</keyword>
<dbReference type="PRINTS" id="PR01840">
    <property type="entry name" value="TATCFAMILY"/>
</dbReference>
<evidence type="ECO:0000256" key="3">
    <source>
        <dbReference type="ARBA" id="ARBA00022989"/>
    </source>
</evidence>
<feature type="transmembrane region" description="Helical" evidence="5">
    <location>
        <begin position="85"/>
        <end position="106"/>
    </location>
</feature>
<feature type="transmembrane region" description="Helical" evidence="5">
    <location>
        <begin position="118"/>
        <end position="144"/>
    </location>
</feature>
<dbReference type="Pfam" id="PF00902">
    <property type="entry name" value="TatC"/>
    <property type="match status" value="1"/>
</dbReference>
<dbReference type="PANTHER" id="PTHR30371:SF0">
    <property type="entry name" value="SEC-INDEPENDENT PROTEIN TRANSLOCASE PROTEIN TATC, CHLOROPLASTIC-RELATED"/>
    <property type="match status" value="1"/>
</dbReference>